<feature type="domain" description="AB hydrolase-1" evidence="1">
    <location>
        <begin position="32"/>
        <end position="265"/>
    </location>
</feature>
<dbReference type="PANTHER" id="PTHR43798:SF33">
    <property type="entry name" value="HYDROLASE, PUTATIVE (AFU_ORTHOLOGUE AFUA_2G14860)-RELATED"/>
    <property type="match status" value="1"/>
</dbReference>
<dbReference type="SUPFAM" id="SSF53474">
    <property type="entry name" value="alpha/beta-Hydrolases"/>
    <property type="match status" value="1"/>
</dbReference>
<dbReference type="InterPro" id="IPR029058">
    <property type="entry name" value="AB_hydrolase_fold"/>
</dbReference>
<evidence type="ECO:0000259" key="1">
    <source>
        <dbReference type="Pfam" id="PF00561"/>
    </source>
</evidence>
<dbReference type="PRINTS" id="PR00111">
    <property type="entry name" value="ABHYDROLASE"/>
</dbReference>
<dbReference type="Gene3D" id="3.40.50.1820">
    <property type="entry name" value="alpha/beta hydrolase"/>
    <property type="match status" value="1"/>
</dbReference>
<dbReference type="AlphaFoldDB" id="A0A0P9DHM3"/>
<comment type="caution">
    <text evidence="2">The sequence shown here is derived from an EMBL/GenBank/DDBJ whole genome shotgun (WGS) entry which is preliminary data.</text>
</comment>
<dbReference type="EMBL" id="LJCR01000002">
    <property type="protein sequence ID" value="KPV55012.1"/>
    <property type="molecule type" value="Genomic_DNA"/>
</dbReference>
<sequence>MVVATLAKKWAHDMASWRLYTKVLGAGHSEETIVFLPGFTGSHEVWNHDFQALSQCYRLVLLDMLGFGHSPKPAIDYTLDDHLGAIHRTLHSLGVGTAHLAGHSMGCLLALAYANRYPAEAGKIALFALPWYHSEQEARQIIGKSSLFNRWLALDTPLARIGCAVMCHLRPLLMAVAPALSPDVPAVVSRDALRHTWTSYSKTLNHVIFQLRADALLRDTRKPVLIVQGRQDTIAPIGNVIGAVDRLPNVWLKTVDAGHRLIFTHSDTVARELVRFLQQPA</sequence>
<proteinExistence type="predicted"/>
<organism evidence="2 3">
    <name type="scientific">Kouleothrix aurantiaca</name>
    <dbReference type="NCBI Taxonomy" id="186479"/>
    <lineage>
        <taxon>Bacteria</taxon>
        <taxon>Bacillati</taxon>
        <taxon>Chloroflexota</taxon>
        <taxon>Chloroflexia</taxon>
        <taxon>Chloroflexales</taxon>
        <taxon>Roseiflexineae</taxon>
        <taxon>Roseiflexaceae</taxon>
        <taxon>Kouleothrix</taxon>
    </lineage>
</organism>
<name>A0A0P9DHM3_9CHLR</name>
<dbReference type="Pfam" id="PF00561">
    <property type="entry name" value="Abhydrolase_1"/>
    <property type="match status" value="1"/>
</dbReference>
<dbReference type="InterPro" id="IPR050266">
    <property type="entry name" value="AB_hydrolase_sf"/>
</dbReference>
<evidence type="ECO:0000313" key="2">
    <source>
        <dbReference type="EMBL" id="KPV55012.1"/>
    </source>
</evidence>
<protein>
    <recommendedName>
        <fullName evidence="1">AB hydrolase-1 domain-containing protein</fullName>
    </recommendedName>
</protein>
<reference evidence="2 3" key="1">
    <citation type="submission" date="2015-09" db="EMBL/GenBank/DDBJ databases">
        <title>Draft genome sequence of Kouleothrix aurantiaca JCM 19913.</title>
        <authorList>
            <person name="Hemp J."/>
        </authorList>
    </citation>
    <scope>NUCLEOTIDE SEQUENCE [LARGE SCALE GENOMIC DNA]</scope>
    <source>
        <strain evidence="2 3">COM-B</strain>
    </source>
</reference>
<dbReference type="Proteomes" id="UP000050509">
    <property type="component" value="Unassembled WGS sequence"/>
</dbReference>
<accession>A0A0P9DHM3</accession>
<dbReference type="GO" id="GO:0016020">
    <property type="term" value="C:membrane"/>
    <property type="evidence" value="ECO:0007669"/>
    <property type="project" value="TreeGrafter"/>
</dbReference>
<dbReference type="InterPro" id="IPR000073">
    <property type="entry name" value="AB_hydrolase_1"/>
</dbReference>
<keyword evidence="3" id="KW-1185">Reference proteome</keyword>
<dbReference type="PANTHER" id="PTHR43798">
    <property type="entry name" value="MONOACYLGLYCEROL LIPASE"/>
    <property type="match status" value="1"/>
</dbReference>
<evidence type="ECO:0000313" key="3">
    <source>
        <dbReference type="Proteomes" id="UP000050509"/>
    </source>
</evidence>
<gene>
    <name evidence="2" type="ORF">SE17_00290</name>
</gene>